<dbReference type="PANTHER" id="PTHR11941:SF54">
    <property type="entry name" value="ENOYL-COA HYDRATASE, MITOCHONDRIAL"/>
    <property type="match status" value="1"/>
</dbReference>
<evidence type="ECO:0000256" key="1">
    <source>
        <dbReference type="ARBA" id="ARBA00005254"/>
    </source>
</evidence>
<accession>A0A0F7LK99</accession>
<dbReference type="SUPFAM" id="SSF52096">
    <property type="entry name" value="ClpP/crotonase"/>
    <property type="match status" value="1"/>
</dbReference>
<gene>
    <name evidence="2" type="ORF">VY86_09610</name>
</gene>
<dbReference type="KEGG" id="ptt:VY86_09610"/>
<proteinExistence type="inferred from homology"/>
<evidence type="ECO:0000313" key="2">
    <source>
        <dbReference type="EMBL" id="AKH63554.1"/>
    </source>
</evidence>
<dbReference type="EMBL" id="CP011104">
    <property type="protein sequence ID" value="AKH63554.1"/>
    <property type="molecule type" value="Genomic_DNA"/>
</dbReference>
<dbReference type="Proteomes" id="UP000034866">
    <property type="component" value="Chromosome"/>
</dbReference>
<dbReference type="Gene3D" id="1.20.5.1610">
    <property type="match status" value="1"/>
</dbReference>
<reference evidence="3" key="2">
    <citation type="submission" date="2015-03" db="EMBL/GenBank/DDBJ databases">
        <title>Genome sequence of Azospirillum thiophilum strain DSM 21654T.</title>
        <authorList>
            <person name="Kwak Y."/>
            <person name="Shin J.-H."/>
        </authorList>
    </citation>
    <scope>NUCLEOTIDE SEQUENCE [LARGE SCALE GENOMIC DNA]</scope>
    <source>
        <strain evidence="3">DSM 15199</strain>
    </source>
</reference>
<dbReference type="OrthoDB" id="9777711at2"/>
<name>A0A0F7LK99_9GAMM</name>
<dbReference type="Pfam" id="PF00378">
    <property type="entry name" value="ECH_1"/>
    <property type="match status" value="1"/>
</dbReference>
<dbReference type="InterPro" id="IPR029045">
    <property type="entry name" value="ClpP/crotonase-like_dom_sf"/>
</dbReference>
<keyword evidence="2" id="KW-0946">Virion</keyword>
<dbReference type="CDD" id="cd06558">
    <property type="entry name" value="crotonase-like"/>
    <property type="match status" value="1"/>
</dbReference>
<dbReference type="Gene3D" id="3.90.226.10">
    <property type="entry name" value="2-enoyl-CoA Hydratase, Chain A, domain 1"/>
    <property type="match status" value="1"/>
</dbReference>
<dbReference type="AlphaFoldDB" id="A0A0F7LK99"/>
<evidence type="ECO:0000313" key="3">
    <source>
        <dbReference type="Proteomes" id="UP000034866"/>
    </source>
</evidence>
<dbReference type="PANTHER" id="PTHR11941">
    <property type="entry name" value="ENOYL-COA HYDRATASE-RELATED"/>
    <property type="match status" value="1"/>
</dbReference>
<keyword evidence="3" id="KW-1185">Reference proteome</keyword>
<dbReference type="PATRIC" id="fig|230089.6.peg.2127"/>
<dbReference type="InterPro" id="IPR001753">
    <property type="entry name" value="Enoyl-CoA_hydra/iso"/>
</dbReference>
<reference evidence="2 3" key="1">
    <citation type="journal article" date="2015" name="J. Biotechnol.">
        <title>Complete genome sequence of Photorhabdus temperata subsp. thracensis 39-8(T), an entomopathogenic bacterium for the improved commercial bioinsecticide.</title>
        <authorList>
            <person name="Kwak Y."/>
            <person name="Shin J.H."/>
        </authorList>
    </citation>
    <scope>NUCLEOTIDE SEQUENCE [LARGE SCALE GENOMIC DNA]</scope>
    <source>
        <strain evidence="2 3">DSM 15199</strain>
    </source>
</reference>
<dbReference type="STRING" id="230089.VY86_09610"/>
<comment type="similarity">
    <text evidence="1">Belongs to the enoyl-CoA hydratase/isomerase family.</text>
</comment>
<keyword evidence="2" id="KW-0167">Capsid protein</keyword>
<dbReference type="GO" id="GO:0006635">
    <property type="term" value="P:fatty acid beta-oxidation"/>
    <property type="evidence" value="ECO:0007669"/>
    <property type="project" value="TreeGrafter"/>
</dbReference>
<sequence>MVIERDFNSIRVIILNHTNKHNPFNEKLENSIKESLIKAEQDVHVKAIVIYGGKNRSFSSGGDFNEVKNLSGESVETWIDRVIDLYCTVLKVNKPTVAAVDGYAIGMGFQFSLMFDQRVMSNEAKFIMPELKHGIGCSVGAAILGFTHGHNLMRKIVFECEELSSEVCVKYNIANQVTDKEILLETAIELANSLAKYPKTAYSNTKKFMNKKFIEILEESRKESKLVHKNSFGSRDSQHHFKKVLGEKY</sequence>
<dbReference type="RefSeq" id="WP_023045189.1">
    <property type="nucleotide sequence ID" value="NZ_CAWQPG010000211.1"/>
</dbReference>
<protein>
    <submittedName>
        <fullName evidence="2">Spore coat protein CotG</fullName>
    </submittedName>
</protein>
<dbReference type="GO" id="GO:0003824">
    <property type="term" value="F:catalytic activity"/>
    <property type="evidence" value="ECO:0007669"/>
    <property type="project" value="UniProtKB-ARBA"/>
</dbReference>
<organism evidence="2 3">
    <name type="scientific">Photorhabdus thracensis</name>
    <dbReference type="NCBI Taxonomy" id="230089"/>
    <lineage>
        <taxon>Bacteria</taxon>
        <taxon>Pseudomonadati</taxon>
        <taxon>Pseudomonadota</taxon>
        <taxon>Gammaproteobacteria</taxon>
        <taxon>Enterobacterales</taxon>
        <taxon>Morganellaceae</taxon>
        <taxon>Photorhabdus</taxon>
    </lineage>
</organism>